<dbReference type="AlphaFoldDB" id="A0A1M7QBX5"/>
<organism evidence="1 2">
    <name type="scientific">Pseudomonas asturiensis</name>
    <dbReference type="NCBI Taxonomy" id="1190415"/>
    <lineage>
        <taxon>Bacteria</taxon>
        <taxon>Pseudomonadati</taxon>
        <taxon>Pseudomonadota</taxon>
        <taxon>Gammaproteobacteria</taxon>
        <taxon>Pseudomonadales</taxon>
        <taxon>Pseudomonadaceae</taxon>
        <taxon>Pseudomonas</taxon>
    </lineage>
</organism>
<dbReference type="RefSeq" id="WP_141121911.1">
    <property type="nucleotide sequence ID" value="NZ_FRDA01000022.1"/>
</dbReference>
<sequence length="129" mass="14207">MSTDICLYLLEKEIPTASDWASCLQKEFGQELFSDFNLRHFFGFLPCGASGFEYLAYSITPEEAAEYQINDLNFDFVVTLSAKDEVESKLALCSISILAKITGGMVCDPQTGALYSANEAIILARAKPN</sequence>
<proteinExistence type="predicted"/>
<accession>A0A1M7QBX5</accession>
<dbReference type="Proteomes" id="UP000183983">
    <property type="component" value="Unassembled WGS sequence"/>
</dbReference>
<name>A0A1M7QBX5_9PSED</name>
<evidence type="ECO:0000313" key="2">
    <source>
        <dbReference type="Proteomes" id="UP000183983"/>
    </source>
</evidence>
<dbReference type="EMBL" id="FRDA01000022">
    <property type="protein sequence ID" value="SHN27890.1"/>
    <property type="molecule type" value="Genomic_DNA"/>
</dbReference>
<dbReference type="STRING" id="1190415.SAMN05216593_1227"/>
<reference evidence="1 2" key="1">
    <citation type="submission" date="2016-11" db="EMBL/GenBank/DDBJ databases">
        <authorList>
            <person name="Jaros S."/>
            <person name="Januszkiewicz K."/>
            <person name="Wedrychowicz H."/>
        </authorList>
    </citation>
    <scope>NUCLEOTIDE SEQUENCE [LARGE SCALE GENOMIC DNA]</scope>
    <source>
        <strain evidence="1 2">LMG 26898</strain>
    </source>
</reference>
<gene>
    <name evidence="1" type="ORF">SAMN05216593_1227</name>
</gene>
<evidence type="ECO:0000313" key="1">
    <source>
        <dbReference type="EMBL" id="SHN27890.1"/>
    </source>
</evidence>
<protein>
    <submittedName>
        <fullName evidence="1">Uncharacterized protein</fullName>
    </submittedName>
</protein>